<comment type="caution">
    <text evidence="2">The sequence shown here is derived from an EMBL/GenBank/DDBJ whole genome shotgun (WGS) entry which is preliminary data.</text>
</comment>
<feature type="compositionally biased region" description="Basic and acidic residues" evidence="1">
    <location>
        <begin position="219"/>
        <end position="228"/>
    </location>
</feature>
<evidence type="ECO:0000256" key="1">
    <source>
        <dbReference type="SAM" id="MobiDB-lite"/>
    </source>
</evidence>
<organism evidence="2 3">
    <name type="scientific">Candolleomyces aberdarensis</name>
    <dbReference type="NCBI Taxonomy" id="2316362"/>
    <lineage>
        <taxon>Eukaryota</taxon>
        <taxon>Fungi</taxon>
        <taxon>Dikarya</taxon>
        <taxon>Basidiomycota</taxon>
        <taxon>Agaricomycotina</taxon>
        <taxon>Agaricomycetes</taxon>
        <taxon>Agaricomycetidae</taxon>
        <taxon>Agaricales</taxon>
        <taxon>Agaricineae</taxon>
        <taxon>Psathyrellaceae</taxon>
        <taxon>Candolleomyces</taxon>
    </lineage>
</organism>
<gene>
    <name evidence="2" type="ORF">EST38_g12387</name>
</gene>
<sequence>MTHAPTNYNAEEEEEEEEEDRGGQQDKPEAHVGLLGSNEVEGLAELDQSLGGEELDQIEEEEESHPLKKKRVYPSDSKPKEGYIDGVSCGDHPVDMARKQGLEPLPKTQRSASRLFNDTSREILTWCEDLANRSASWIYIAMHHPAATLPFTHFASRRIRKEAPEELAKIHQEVSSIMRLLKRTDRTHSLDNERETEEACRMAAEATKAQEASQQAQEASERAARAELETERLRRELAARNKVISDLYGPSAQVDNNAASTSQPASLIPE</sequence>
<feature type="compositionally biased region" description="Acidic residues" evidence="1">
    <location>
        <begin position="53"/>
        <end position="63"/>
    </location>
</feature>
<proteinExistence type="predicted"/>
<feature type="compositionally biased region" description="Polar residues" evidence="1">
    <location>
        <begin position="253"/>
        <end position="270"/>
    </location>
</feature>
<feature type="compositionally biased region" description="Low complexity" evidence="1">
    <location>
        <begin position="203"/>
        <end position="218"/>
    </location>
</feature>
<feature type="compositionally biased region" description="Acidic residues" evidence="1">
    <location>
        <begin position="10"/>
        <end position="20"/>
    </location>
</feature>
<dbReference type="AlphaFoldDB" id="A0A4Q2D2I5"/>
<evidence type="ECO:0000313" key="3">
    <source>
        <dbReference type="Proteomes" id="UP000290288"/>
    </source>
</evidence>
<dbReference type="OrthoDB" id="3060861at2759"/>
<name>A0A4Q2D2I5_9AGAR</name>
<protein>
    <submittedName>
        <fullName evidence="2">Uncharacterized protein</fullName>
    </submittedName>
</protein>
<keyword evidence="3" id="KW-1185">Reference proteome</keyword>
<feature type="region of interest" description="Disordered" evidence="1">
    <location>
        <begin position="1"/>
        <end position="82"/>
    </location>
</feature>
<evidence type="ECO:0000313" key="2">
    <source>
        <dbReference type="EMBL" id="RXW13467.1"/>
    </source>
</evidence>
<feature type="compositionally biased region" description="Basic and acidic residues" evidence="1">
    <location>
        <begin position="21"/>
        <end position="30"/>
    </location>
</feature>
<reference evidence="2 3" key="1">
    <citation type="submission" date="2019-01" db="EMBL/GenBank/DDBJ databases">
        <title>Draft genome sequence of Psathyrella aberdarensis IHI B618.</title>
        <authorList>
            <person name="Buettner E."/>
            <person name="Kellner H."/>
        </authorList>
    </citation>
    <scope>NUCLEOTIDE SEQUENCE [LARGE SCALE GENOMIC DNA]</scope>
    <source>
        <strain evidence="2 3">IHI B618</strain>
    </source>
</reference>
<feature type="compositionally biased region" description="Basic and acidic residues" evidence="1">
    <location>
        <begin position="185"/>
        <end position="200"/>
    </location>
</feature>
<accession>A0A4Q2D2I5</accession>
<feature type="region of interest" description="Disordered" evidence="1">
    <location>
        <begin position="185"/>
        <end position="228"/>
    </location>
</feature>
<dbReference type="Proteomes" id="UP000290288">
    <property type="component" value="Unassembled WGS sequence"/>
</dbReference>
<dbReference type="EMBL" id="SDEE01000907">
    <property type="protein sequence ID" value="RXW13467.1"/>
    <property type="molecule type" value="Genomic_DNA"/>
</dbReference>
<feature type="region of interest" description="Disordered" evidence="1">
    <location>
        <begin position="246"/>
        <end position="270"/>
    </location>
</feature>